<dbReference type="Gene3D" id="2.60.40.650">
    <property type="match status" value="1"/>
</dbReference>
<dbReference type="EC" id="1.8.2.1" evidence="7"/>
<gene>
    <name evidence="7" type="primary">soxC</name>
    <name evidence="7" type="ORF">ACFOSU_15875</name>
</gene>
<dbReference type="Pfam" id="PF03404">
    <property type="entry name" value="Mo-co_dimer"/>
    <property type="match status" value="1"/>
</dbReference>
<dbReference type="Proteomes" id="UP001595462">
    <property type="component" value="Unassembled WGS sequence"/>
</dbReference>
<dbReference type="RefSeq" id="WP_380690912.1">
    <property type="nucleotide sequence ID" value="NZ_JBHRSS010000008.1"/>
</dbReference>
<dbReference type="SUPFAM" id="SSF56524">
    <property type="entry name" value="Oxidoreductase molybdopterin-binding domain"/>
    <property type="match status" value="1"/>
</dbReference>
<evidence type="ECO:0000313" key="8">
    <source>
        <dbReference type="Proteomes" id="UP001595462"/>
    </source>
</evidence>
<dbReference type="InterPro" id="IPR005066">
    <property type="entry name" value="MoCF_OxRdtse_dimer"/>
</dbReference>
<dbReference type="InterPro" id="IPR000572">
    <property type="entry name" value="OxRdtase_Mopterin-bd_dom"/>
</dbReference>
<evidence type="ECO:0000256" key="3">
    <source>
        <dbReference type="ARBA" id="ARBA00022723"/>
    </source>
</evidence>
<dbReference type="PANTHER" id="PTHR19372:SF7">
    <property type="entry name" value="SULFITE OXIDASE, MITOCHONDRIAL"/>
    <property type="match status" value="1"/>
</dbReference>
<evidence type="ECO:0000259" key="5">
    <source>
        <dbReference type="Pfam" id="PF00174"/>
    </source>
</evidence>
<sequence>MKDEISASSASAPDPRRRRLLKQALGTVGAFSVPFLAGRGLAAENKAGNQAPKVPEWMRSQGEPILSPAYGVPSKFERDVVRTPTDLTTTKTSSWSFTPLQDLEGSITPNGLVFERHHGGVPAIDPEQHELMLHGLVDKPLIFDMAQLKRFPQVSIKRFLECSGNTLTEWKEPTGKTVQDTHGLLSCCEWTGVPLATLLREARVKDKAEWILAEGADASALTRSIPMDKALDDALVVYAQNGEALRPEQGYPLRLLLPGFEGNMQVKWLRRLEVGDAPFMTREETSKYTDLMPNGQARQFTFLMDAKSVITAPSGGQSLPDKGFYEIRGLAWSGRGRIKRVDVSVDGGRNWQQAELDGPVQPKCLTRFRLPWRWKGDSALLQSRAIDETGYVQPTHEQLVDVRGTNYVYHLNAIQTWEVSSQGEISNVHV</sequence>
<dbReference type="InterPro" id="IPR030835">
    <property type="entry name" value="Sulfite_DH_SoxC"/>
</dbReference>
<dbReference type="SUPFAM" id="SSF81296">
    <property type="entry name" value="E set domains"/>
    <property type="match status" value="1"/>
</dbReference>
<comment type="cofactor">
    <cofactor evidence="1">
        <name>Mo-molybdopterin</name>
        <dbReference type="ChEBI" id="CHEBI:71302"/>
    </cofactor>
</comment>
<dbReference type="InterPro" id="IPR036374">
    <property type="entry name" value="OxRdtase_Mopterin-bd_sf"/>
</dbReference>
<dbReference type="GO" id="GO:0050310">
    <property type="term" value="F:sulfite dehydrogenase activity"/>
    <property type="evidence" value="ECO:0007669"/>
    <property type="project" value="UniProtKB-EC"/>
</dbReference>
<dbReference type="PRINTS" id="PR00407">
    <property type="entry name" value="EUMOPTERIN"/>
</dbReference>
<reference evidence="8" key="1">
    <citation type="journal article" date="2019" name="Int. J. Syst. Evol. Microbiol.">
        <title>The Global Catalogue of Microorganisms (GCM) 10K type strain sequencing project: providing services to taxonomists for standard genome sequencing and annotation.</title>
        <authorList>
            <consortium name="The Broad Institute Genomics Platform"/>
            <consortium name="The Broad Institute Genome Sequencing Center for Infectious Disease"/>
            <person name="Wu L."/>
            <person name="Ma J."/>
        </authorList>
    </citation>
    <scope>NUCLEOTIDE SEQUENCE [LARGE SCALE GENOMIC DNA]</scope>
    <source>
        <strain evidence="8">KCTC 52640</strain>
    </source>
</reference>
<comment type="caution">
    <text evidence="7">The sequence shown here is derived from an EMBL/GenBank/DDBJ whole genome shotgun (WGS) entry which is preliminary data.</text>
</comment>
<organism evidence="7 8">
    <name type="scientific">Salinisphaera aquimarina</name>
    <dbReference type="NCBI Taxonomy" id="2094031"/>
    <lineage>
        <taxon>Bacteria</taxon>
        <taxon>Pseudomonadati</taxon>
        <taxon>Pseudomonadota</taxon>
        <taxon>Gammaproteobacteria</taxon>
        <taxon>Salinisphaerales</taxon>
        <taxon>Salinisphaeraceae</taxon>
        <taxon>Salinisphaera</taxon>
    </lineage>
</organism>
<evidence type="ECO:0000256" key="2">
    <source>
        <dbReference type="ARBA" id="ARBA00022505"/>
    </source>
</evidence>
<proteinExistence type="predicted"/>
<name>A0ABV7ETV5_9GAMM</name>
<evidence type="ECO:0000256" key="4">
    <source>
        <dbReference type="ARBA" id="ARBA00023002"/>
    </source>
</evidence>
<keyword evidence="3" id="KW-0479">Metal-binding</keyword>
<evidence type="ECO:0000256" key="1">
    <source>
        <dbReference type="ARBA" id="ARBA00001924"/>
    </source>
</evidence>
<dbReference type="PANTHER" id="PTHR19372">
    <property type="entry name" value="SULFITE REDUCTASE"/>
    <property type="match status" value="1"/>
</dbReference>
<dbReference type="Pfam" id="PF00174">
    <property type="entry name" value="Oxidored_molyb"/>
    <property type="match status" value="1"/>
</dbReference>
<keyword evidence="2" id="KW-0500">Molybdenum</keyword>
<dbReference type="InterPro" id="IPR008335">
    <property type="entry name" value="Mopterin_OxRdtase_euk"/>
</dbReference>
<keyword evidence="4 7" id="KW-0560">Oxidoreductase</keyword>
<dbReference type="CDD" id="cd02113">
    <property type="entry name" value="bact_SoxC_Moco"/>
    <property type="match status" value="1"/>
</dbReference>
<feature type="domain" description="Moybdenum cofactor oxidoreductase dimerisation" evidence="6">
    <location>
        <begin position="302"/>
        <end position="415"/>
    </location>
</feature>
<dbReference type="EMBL" id="JBHRSS010000008">
    <property type="protein sequence ID" value="MFC3105356.1"/>
    <property type="molecule type" value="Genomic_DNA"/>
</dbReference>
<dbReference type="Gene3D" id="3.90.420.10">
    <property type="entry name" value="Oxidoreductase, molybdopterin-binding domain"/>
    <property type="match status" value="1"/>
</dbReference>
<dbReference type="NCBIfam" id="TIGR04555">
    <property type="entry name" value="sulfite_DH_soxC"/>
    <property type="match status" value="1"/>
</dbReference>
<accession>A0ABV7ETV5</accession>
<protein>
    <submittedName>
        <fullName evidence="7">Sulfite dehydrogenase</fullName>
        <ecNumber evidence="7">1.8.2.1</ecNumber>
    </submittedName>
</protein>
<evidence type="ECO:0000313" key="7">
    <source>
        <dbReference type="EMBL" id="MFC3105356.1"/>
    </source>
</evidence>
<dbReference type="InterPro" id="IPR014756">
    <property type="entry name" value="Ig_E-set"/>
</dbReference>
<feature type="domain" description="Oxidoreductase molybdopterin-binding" evidence="5">
    <location>
        <begin position="118"/>
        <end position="279"/>
    </location>
</feature>
<keyword evidence="8" id="KW-1185">Reference proteome</keyword>
<evidence type="ECO:0000259" key="6">
    <source>
        <dbReference type="Pfam" id="PF03404"/>
    </source>
</evidence>